<dbReference type="Gene3D" id="1.10.287.130">
    <property type="match status" value="1"/>
</dbReference>
<feature type="domain" description="Histidine kinase" evidence="12">
    <location>
        <begin position="236"/>
        <end position="455"/>
    </location>
</feature>
<evidence type="ECO:0000259" key="13">
    <source>
        <dbReference type="PROSITE" id="PS50885"/>
    </source>
</evidence>
<dbReference type="PANTHER" id="PTHR45436:SF8">
    <property type="entry name" value="HISTIDINE KINASE"/>
    <property type="match status" value="1"/>
</dbReference>
<feature type="domain" description="HAMP" evidence="13">
    <location>
        <begin position="175"/>
        <end position="228"/>
    </location>
</feature>
<keyword evidence="10 11" id="KW-0472">Membrane</keyword>
<dbReference type="Pfam" id="PF02518">
    <property type="entry name" value="HATPase_c"/>
    <property type="match status" value="1"/>
</dbReference>
<reference evidence="14 15" key="1">
    <citation type="journal article" date="2011" name="J. Bacteriol.">
        <title>Genome sequence of the verrucomicrobium Opitutus terrae PB90-1, an abundant inhabitant of rice paddy soil ecosystems.</title>
        <authorList>
            <person name="van Passel M.W."/>
            <person name="Kant R."/>
            <person name="Palva A."/>
            <person name="Copeland A."/>
            <person name="Lucas S."/>
            <person name="Lapidus A."/>
            <person name="Glavina del Rio T."/>
            <person name="Pitluck S."/>
            <person name="Goltsman E."/>
            <person name="Clum A."/>
            <person name="Sun H."/>
            <person name="Schmutz J."/>
            <person name="Larimer F.W."/>
            <person name="Land M.L."/>
            <person name="Hauser L."/>
            <person name="Kyrpides N."/>
            <person name="Mikhailova N."/>
            <person name="Richardson P.P."/>
            <person name="Janssen P.H."/>
            <person name="de Vos W.M."/>
            <person name="Smidt H."/>
        </authorList>
    </citation>
    <scope>NUCLEOTIDE SEQUENCE [LARGE SCALE GENOMIC DNA]</scope>
    <source>
        <strain evidence="15">DSM 11246 / JCM 15787 / PB90-1</strain>
    </source>
</reference>
<dbReference type="InterPro" id="IPR050428">
    <property type="entry name" value="TCS_sensor_his_kinase"/>
</dbReference>
<dbReference type="InterPro" id="IPR005467">
    <property type="entry name" value="His_kinase_dom"/>
</dbReference>
<dbReference type="Proteomes" id="UP000007013">
    <property type="component" value="Chromosome"/>
</dbReference>
<evidence type="ECO:0000256" key="6">
    <source>
        <dbReference type="ARBA" id="ARBA00022692"/>
    </source>
</evidence>
<dbReference type="HOGENOM" id="CLU_000445_89_4_0"/>
<dbReference type="CDD" id="cd00075">
    <property type="entry name" value="HATPase"/>
    <property type="match status" value="1"/>
</dbReference>
<keyword evidence="4" id="KW-0597">Phosphoprotein</keyword>
<dbReference type="InterPro" id="IPR003661">
    <property type="entry name" value="HisK_dim/P_dom"/>
</dbReference>
<dbReference type="Pfam" id="PF00512">
    <property type="entry name" value="HisKA"/>
    <property type="match status" value="1"/>
</dbReference>
<keyword evidence="6 11" id="KW-0812">Transmembrane</keyword>
<dbReference type="RefSeq" id="WP_012374231.1">
    <property type="nucleotide sequence ID" value="NC_010571.1"/>
</dbReference>
<dbReference type="InterPro" id="IPR036097">
    <property type="entry name" value="HisK_dim/P_sf"/>
</dbReference>
<gene>
    <name evidence="14" type="ordered locus">Oter_1408</name>
</gene>
<keyword evidence="7 14" id="KW-0418">Kinase</keyword>
<evidence type="ECO:0000256" key="5">
    <source>
        <dbReference type="ARBA" id="ARBA00022679"/>
    </source>
</evidence>
<dbReference type="EC" id="2.7.13.3" evidence="3"/>
<dbReference type="SUPFAM" id="SSF55874">
    <property type="entry name" value="ATPase domain of HSP90 chaperone/DNA topoisomerase II/histidine kinase"/>
    <property type="match status" value="1"/>
</dbReference>
<dbReference type="InterPro" id="IPR003594">
    <property type="entry name" value="HATPase_dom"/>
</dbReference>
<proteinExistence type="predicted"/>
<keyword evidence="5" id="KW-0808">Transferase</keyword>
<dbReference type="EMBL" id="CP001032">
    <property type="protein sequence ID" value="ACB74693.1"/>
    <property type="molecule type" value="Genomic_DNA"/>
</dbReference>
<evidence type="ECO:0000313" key="15">
    <source>
        <dbReference type="Proteomes" id="UP000007013"/>
    </source>
</evidence>
<dbReference type="PROSITE" id="PS50885">
    <property type="entry name" value="HAMP"/>
    <property type="match status" value="1"/>
</dbReference>
<dbReference type="SMART" id="SM00304">
    <property type="entry name" value="HAMP"/>
    <property type="match status" value="1"/>
</dbReference>
<evidence type="ECO:0000256" key="3">
    <source>
        <dbReference type="ARBA" id="ARBA00012438"/>
    </source>
</evidence>
<evidence type="ECO:0000256" key="8">
    <source>
        <dbReference type="ARBA" id="ARBA00022989"/>
    </source>
</evidence>
<dbReference type="SMART" id="SM00388">
    <property type="entry name" value="HisKA"/>
    <property type="match status" value="1"/>
</dbReference>
<keyword evidence="15" id="KW-1185">Reference proteome</keyword>
<sequence length="458" mass="50030">MRSFTARVTWQFAALVTATTALVLAVGGWLQSRAAVRGLDFLNAAEFEELHARLGEEPRGVTRQEVDQRVRAHATIDASQYYFQVSTRSGVVLFRSDNLDDLQLPLPQTEQRQSAVLPEIGRVRVAEFVTGDLRVQIASSLEPVERLLGAYAQTSLMLLGGVALASVGLGWYFARLTLRPVRAIRETASRIGAETLSERIPLPPGRDELTALADLLNQMFDRLEGSFAQVKRFTADASHELKTPLALLRLNAEKLRGRLAADAEASAAVDEMLEDLDALRRVIDTLLFLAKAESGSLAPAMSEISAAEWVRSFGEDAAVMSEERGVVFAVTRADAGAVQCEPTLVRQVLLNLLTNALRVVPAGGRIELESTVTETSWRLTMSDEGPGLPREQVERVFERFVRFAHGAVDDAQPNGHGLGLAICRSIAGLHGGRIHAENRTERRGLRVVLELPISGVRS</sequence>
<organism evidence="14 15">
    <name type="scientific">Opitutus terrae (strain DSM 11246 / JCM 15787 / PB90-1)</name>
    <dbReference type="NCBI Taxonomy" id="452637"/>
    <lineage>
        <taxon>Bacteria</taxon>
        <taxon>Pseudomonadati</taxon>
        <taxon>Verrucomicrobiota</taxon>
        <taxon>Opitutia</taxon>
        <taxon>Opitutales</taxon>
        <taxon>Opitutaceae</taxon>
        <taxon>Opitutus</taxon>
    </lineage>
</organism>
<dbReference type="GO" id="GO:0005886">
    <property type="term" value="C:plasma membrane"/>
    <property type="evidence" value="ECO:0007669"/>
    <property type="project" value="TreeGrafter"/>
</dbReference>
<dbReference type="CDD" id="cd06225">
    <property type="entry name" value="HAMP"/>
    <property type="match status" value="1"/>
</dbReference>
<dbReference type="AlphaFoldDB" id="B1ZS17"/>
<dbReference type="SMART" id="SM00387">
    <property type="entry name" value="HATPase_c"/>
    <property type="match status" value="1"/>
</dbReference>
<evidence type="ECO:0000256" key="2">
    <source>
        <dbReference type="ARBA" id="ARBA00004370"/>
    </source>
</evidence>
<dbReference type="eggNOG" id="COG2205">
    <property type="taxonomic scope" value="Bacteria"/>
</dbReference>
<dbReference type="SUPFAM" id="SSF158472">
    <property type="entry name" value="HAMP domain-like"/>
    <property type="match status" value="1"/>
</dbReference>
<dbReference type="InterPro" id="IPR036890">
    <property type="entry name" value="HATPase_C_sf"/>
</dbReference>
<feature type="transmembrane region" description="Helical" evidence="11">
    <location>
        <begin position="12"/>
        <end position="30"/>
    </location>
</feature>
<dbReference type="KEGG" id="ote:Oter_1408"/>
<dbReference type="PROSITE" id="PS50109">
    <property type="entry name" value="HIS_KIN"/>
    <property type="match status" value="1"/>
</dbReference>
<dbReference type="GO" id="GO:0000155">
    <property type="term" value="F:phosphorelay sensor kinase activity"/>
    <property type="evidence" value="ECO:0007669"/>
    <property type="project" value="InterPro"/>
</dbReference>
<dbReference type="PANTHER" id="PTHR45436">
    <property type="entry name" value="SENSOR HISTIDINE KINASE YKOH"/>
    <property type="match status" value="1"/>
</dbReference>
<dbReference type="Gene3D" id="3.30.565.10">
    <property type="entry name" value="Histidine kinase-like ATPase, C-terminal domain"/>
    <property type="match status" value="1"/>
</dbReference>
<dbReference type="Gene3D" id="6.10.340.10">
    <property type="match status" value="1"/>
</dbReference>
<comment type="subcellular location">
    <subcellularLocation>
        <location evidence="2">Membrane</location>
    </subcellularLocation>
</comment>
<evidence type="ECO:0000256" key="7">
    <source>
        <dbReference type="ARBA" id="ARBA00022777"/>
    </source>
</evidence>
<evidence type="ECO:0000256" key="10">
    <source>
        <dbReference type="ARBA" id="ARBA00023136"/>
    </source>
</evidence>
<evidence type="ECO:0000256" key="11">
    <source>
        <dbReference type="SAM" id="Phobius"/>
    </source>
</evidence>
<dbReference type="STRING" id="452637.Oter_1408"/>
<keyword evidence="9" id="KW-0902">Two-component regulatory system</keyword>
<evidence type="ECO:0000313" key="14">
    <source>
        <dbReference type="EMBL" id="ACB74693.1"/>
    </source>
</evidence>
<evidence type="ECO:0000256" key="4">
    <source>
        <dbReference type="ARBA" id="ARBA00022553"/>
    </source>
</evidence>
<dbReference type="CDD" id="cd00082">
    <property type="entry name" value="HisKA"/>
    <property type="match status" value="1"/>
</dbReference>
<name>B1ZS17_OPITP</name>
<protein>
    <recommendedName>
        <fullName evidence="3">histidine kinase</fullName>
        <ecNumber evidence="3">2.7.13.3</ecNumber>
    </recommendedName>
</protein>
<evidence type="ECO:0000256" key="1">
    <source>
        <dbReference type="ARBA" id="ARBA00000085"/>
    </source>
</evidence>
<dbReference type="Pfam" id="PF00672">
    <property type="entry name" value="HAMP"/>
    <property type="match status" value="1"/>
</dbReference>
<evidence type="ECO:0000259" key="12">
    <source>
        <dbReference type="PROSITE" id="PS50109"/>
    </source>
</evidence>
<dbReference type="OrthoDB" id="9796330at2"/>
<evidence type="ECO:0000256" key="9">
    <source>
        <dbReference type="ARBA" id="ARBA00023012"/>
    </source>
</evidence>
<dbReference type="SUPFAM" id="SSF47384">
    <property type="entry name" value="Homodimeric domain of signal transducing histidine kinase"/>
    <property type="match status" value="1"/>
</dbReference>
<keyword evidence="8 11" id="KW-1133">Transmembrane helix</keyword>
<dbReference type="PRINTS" id="PR00344">
    <property type="entry name" value="BCTRLSENSOR"/>
</dbReference>
<dbReference type="InterPro" id="IPR003660">
    <property type="entry name" value="HAMP_dom"/>
</dbReference>
<dbReference type="InterPro" id="IPR004358">
    <property type="entry name" value="Sig_transdc_His_kin-like_C"/>
</dbReference>
<accession>B1ZS17</accession>
<comment type="catalytic activity">
    <reaction evidence="1">
        <text>ATP + protein L-histidine = ADP + protein N-phospho-L-histidine.</text>
        <dbReference type="EC" id="2.7.13.3"/>
    </reaction>
</comment>